<gene>
    <name evidence="9" type="ORF">DU000_07965</name>
</gene>
<name>A0A368L1S1_9BURK</name>
<dbReference type="InterPro" id="IPR017871">
    <property type="entry name" value="ABC_transporter-like_CS"/>
</dbReference>
<reference evidence="9 10" key="1">
    <citation type="journal article" date="2018" name="Int. J. Syst. Evol. Microbiol.">
        <title>Parvibium lacunae gen. nov., sp. nov., a new member of the family Alcaligenaceae isolated from a freshwater pond.</title>
        <authorList>
            <person name="Chen W.M."/>
            <person name="Xie P.B."/>
            <person name="Hsu M.Y."/>
            <person name="Sheu S.Y."/>
        </authorList>
    </citation>
    <scope>NUCLEOTIDE SEQUENCE [LARGE SCALE GENOMIC DNA]</scope>
    <source>
        <strain evidence="9 10">KMB9</strain>
    </source>
</reference>
<dbReference type="GO" id="GO:0046677">
    <property type="term" value="P:response to antibiotic"/>
    <property type="evidence" value="ECO:0007669"/>
    <property type="project" value="UniProtKB-KW"/>
</dbReference>
<dbReference type="GO" id="GO:0005886">
    <property type="term" value="C:plasma membrane"/>
    <property type="evidence" value="ECO:0007669"/>
    <property type="project" value="TreeGrafter"/>
</dbReference>
<dbReference type="SUPFAM" id="SSF52540">
    <property type="entry name" value="P-loop containing nucleoside triphosphate hydrolases"/>
    <property type="match status" value="1"/>
</dbReference>
<evidence type="ECO:0000313" key="9">
    <source>
        <dbReference type="EMBL" id="RCS57391.1"/>
    </source>
</evidence>
<keyword evidence="3" id="KW-0547">Nucleotide-binding</keyword>
<feature type="domain" description="ABC transporter" evidence="8">
    <location>
        <begin position="19"/>
        <end position="257"/>
    </location>
</feature>
<keyword evidence="10" id="KW-1185">Reference proteome</keyword>
<dbReference type="InterPro" id="IPR003439">
    <property type="entry name" value="ABC_transporter-like_ATP-bd"/>
</dbReference>
<dbReference type="PANTHER" id="PTHR24220">
    <property type="entry name" value="IMPORT ATP-BINDING PROTEIN"/>
    <property type="match status" value="1"/>
</dbReference>
<proteinExistence type="inferred from homology"/>
<dbReference type="GO" id="GO:0016887">
    <property type="term" value="F:ATP hydrolysis activity"/>
    <property type="evidence" value="ECO:0007669"/>
    <property type="project" value="InterPro"/>
</dbReference>
<dbReference type="Pfam" id="PF00005">
    <property type="entry name" value="ABC_tran"/>
    <property type="match status" value="1"/>
</dbReference>
<evidence type="ECO:0000256" key="6">
    <source>
        <dbReference type="ARBA" id="ARBA00023251"/>
    </source>
</evidence>
<evidence type="ECO:0000256" key="1">
    <source>
        <dbReference type="ARBA" id="ARBA00022448"/>
    </source>
</evidence>
<keyword evidence="1" id="KW-0813">Transport</keyword>
<dbReference type="AlphaFoldDB" id="A0A368L1S1"/>
<evidence type="ECO:0000256" key="2">
    <source>
        <dbReference type="ARBA" id="ARBA00022475"/>
    </source>
</evidence>
<dbReference type="InterPro" id="IPR027417">
    <property type="entry name" value="P-loop_NTPase"/>
</dbReference>
<keyword evidence="5" id="KW-0812">Transmembrane</keyword>
<dbReference type="InterPro" id="IPR003593">
    <property type="entry name" value="AAA+_ATPase"/>
</dbReference>
<dbReference type="CDD" id="cd03255">
    <property type="entry name" value="ABC_MJ0796_LolCDE_FtsE"/>
    <property type="match status" value="1"/>
</dbReference>
<comment type="similarity">
    <text evidence="7">Belongs to the ABC transporter superfamily. Macrolide exporter (TC 3.A.1.122) family.</text>
</comment>
<keyword evidence="4 9" id="KW-0067">ATP-binding</keyword>
<dbReference type="SMART" id="SM00382">
    <property type="entry name" value="AAA"/>
    <property type="match status" value="1"/>
</dbReference>
<dbReference type="RefSeq" id="WP_114402872.1">
    <property type="nucleotide sequence ID" value="NZ_QPGB01000003.1"/>
</dbReference>
<dbReference type="OrthoDB" id="9802264at2"/>
<protein>
    <submittedName>
        <fullName evidence="9">ABC transporter ATP-binding protein</fullName>
    </submittedName>
</protein>
<accession>A0A368L1S1</accession>
<dbReference type="Proteomes" id="UP000252357">
    <property type="component" value="Unassembled WGS sequence"/>
</dbReference>
<evidence type="ECO:0000256" key="7">
    <source>
        <dbReference type="ARBA" id="ARBA00038388"/>
    </source>
</evidence>
<keyword evidence="6" id="KW-0046">Antibiotic resistance</keyword>
<dbReference type="Gene3D" id="3.40.50.300">
    <property type="entry name" value="P-loop containing nucleotide triphosphate hydrolases"/>
    <property type="match status" value="1"/>
</dbReference>
<dbReference type="FunFam" id="3.40.50.300:FF:000032">
    <property type="entry name" value="Export ABC transporter ATP-binding protein"/>
    <property type="match status" value="1"/>
</dbReference>
<sequence length="257" mass="28009">MTITDLSRPILPDAGSPLLSLRRVSKHYVMGDSTLFALKEIDLTIQPGEFVAIMGPSGSGKSTCMNILGCLDRPSMGDYTLAGHLVSDLATDDLARIRNQYIGFVFQQFNLLPRTTAQENVALPLLYQREPSVDHASRMQRAKTKLELVGLGARLDHHPAQLSGGQQQRVAIARALVNQPALILADEPTGALDSQTSEEVMQLLQALNQQGITIVLVTHELDIAHYARRIITFRDGQIVSDDAHTPNQDHAVSGGQS</sequence>
<keyword evidence="5" id="KW-0472">Membrane</keyword>
<dbReference type="InterPro" id="IPR015854">
    <property type="entry name" value="ABC_transpr_LolD-like"/>
</dbReference>
<dbReference type="InterPro" id="IPR017911">
    <property type="entry name" value="MacB-like_ATP-bd"/>
</dbReference>
<evidence type="ECO:0000256" key="3">
    <source>
        <dbReference type="ARBA" id="ARBA00022741"/>
    </source>
</evidence>
<dbReference type="EMBL" id="QPGB01000003">
    <property type="protein sequence ID" value="RCS57391.1"/>
    <property type="molecule type" value="Genomic_DNA"/>
</dbReference>
<evidence type="ECO:0000256" key="5">
    <source>
        <dbReference type="ARBA" id="ARBA00022989"/>
    </source>
</evidence>
<evidence type="ECO:0000313" key="10">
    <source>
        <dbReference type="Proteomes" id="UP000252357"/>
    </source>
</evidence>
<evidence type="ECO:0000256" key="4">
    <source>
        <dbReference type="ARBA" id="ARBA00022840"/>
    </source>
</evidence>
<dbReference type="GO" id="GO:0005524">
    <property type="term" value="F:ATP binding"/>
    <property type="evidence" value="ECO:0007669"/>
    <property type="project" value="UniProtKB-KW"/>
</dbReference>
<dbReference type="PROSITE" id="PS00211">
    <property type="entry name" value="ABC_TRANSPORTER_1"/>
    <property type="match status" value="1"/>
</dbReference>
<dbReference type="PANTHER" id="PTHR24220:SF86">
    <property type="entry name" value="ABC TRANSPORTER ABCH.1"/>
    <property type="match status" value="1"/>
</dbReference>
<dbReference type="GO" id="GO:0098796">
    <property type="term" value="C:membrane protein complex"/>
    <property type="evidence" value="ECO:0007669"/>
    <property type="project" value="UniProtKB-ARBA"/>
</dbReference>
<comment type="caution">
    <text evidence="9">The sequence shown here is derived from an EMBL/GenBank/DDBJ whole genome shotgun (WGS) entry which is preliminary data.</text>
</comment>
<evidence type="ECO:0000259" key="8">
    <source>
        <dbReference type="PROSITE" id="PS50893"/>
    </source>
</evidence>
<keyword evidence="5" id="KW-1133">Transmembrane helix</keyword>
<dbReference type="PROSITE" id="PS50893">
    <property type="entry name" value="ABC_TRANSPORTER_2"/>
    <property type="match status" value="1"/>
</dbReference>
<keyword evidence="2" id="KW-1003">Cell membrane</keyword>
<dbReference type="GO" id="GO:0022857">
    <property type="term" value="F:transmembrane transporter activity"/>
    <property type="evidence" value="ECO:0007669"/>
    <property type="project" value="TreeGrafter"/>
</dbReference>
<organism evidence="9 10">
    <name type="scientific">Parvibium lacunae</name>
    <dbReference type="NCBI Taxonomy" id="1888893"/>
    <lineage>
        <taxon>Bacteria</taxon>
        <taxon>Pseudomonadati</taxon>
        <taxon>Pseudomonadota</taxon>
        <taxon>Betaproteobacteria</taxon>
        <taxon>Burkholderiales</taxon>
        <taxon>Alcaligenaceae</taxon>
        <taxon>Parvibium</taxon>
    </lineage>
</organism>